<evidence type="ECO:0000313" key="4">
    <source>
        <dbReference type="Proteomes" id="UP000194127"/>
    </source>
</evidence>
<evidence type="ECO:0000313" key="3">
    <source>
        <dbReference type="EMBL" id="OSX65730.1"/>
    </source>
</evidence>
<feature type="compositionally biased region" description="Acidic residues" evidence="2">
    <location>
        <begin position="185"/>
        <end position="204"/>
    </location>
</feature>
<dbReference type="EMBL" id="KZ110592">
    <property type="protein sequence ID" value="OSX65730.1"/>
    <property type="molecule type" value="Genomic_DNA"/>
</dbReference>
<feature type="compositionally biased region" description="Low complexity" evidence="2">
    <location>
        <begin position="159"/>
        <end position="181"/>
    </location>
</feature>
<organism evidence="3 4">
    <name type="scientific">Postia placenta MAD-698-R-SB12</name>
    <dbReference type="NCBI Taxonomy" id="670580"/>
    <lineage>
        <taxon>Eukaryota</taxon>
        <taxon>Fungi</taxon>
        <taxon>Dikarya</taxon>
        <taxon>Basidiomycota</taxon>
        <taxon>Agaricomycotina</taxon>
        <taxon>Agaricomycetes</taxon>
        <taxon>Polyporales</taxon>
        <taxon>Adustoporiaceae</taxon>
        <taxon>Rhodonia</taxon>
    </lineage>
</organism>
<keyword evidence="4" id="KW-1185">Reference proteome</keyword>
<feature type="compositionally biased region" description="Low complexity" evidence="2">
    <location>
        <begin position="291"/>
        <end position="332"/>
    </location>
</feature>
<gene>
    <name evidence="3" type="ORF">POSPLADRAFT_1133062</name>
</gene>
<name>A0A1X6NB29_9APHY</name>
<dbReference type="AlphaFoldDB" id="A0A1X6NB29"/>
<dbReference type="RefSeq" id="XP_024342524.1">
    <property type="nucleotide sequence ID" value="XM_024484296.1"/>
</dbReference>
<feature type="compositionally biased region" description="Polar residues" evidence="2">
    <location>
        <begin position="248"/>
        <end position="260"/>
    </location>
</feature>
<accession>A0A1X6NB29</accession>
<proteinExistence type="predicted"/>
<feature type="region of interest" description="Disordered" evidence="2">
    <location>
        <begin position="146"/>
        <end position="349"/>
    </location>
</feature>
<sequence>MFGPLLLDISWMIIDELCSEHNYDTLNMAAEAGLYTWGDKGRLCALVRVQLVRAQHANAAPGAGDRRQAPLGPDSPLFGSRIPPSTSTQSPNASISPSTLFDTFDGARRLLEARHGLPDASSYHFWSPPRGDFRQEFAAFGFPKTSPVVTRSQAREAASRSAAENLDSSSRTQSTPSPTIPGDFDRDEEDEIDQELQDDFEEEPIPSTAEERTSSPELLGLTTSDYDISTPELFERSGSSPEPEDPIPSTSNLVLPTPSSVRAHAQPPIASSSRLSVIPTSDLAPPPPLAPSNAASNSNAAPPAPTIPSTTTASSSSPAPTNTTNMSQNTNTPLMPPRGHSTAPSFDPSEVRSLRRYFQDLEVLFTRCQITDEAAKKQWAVRYPSIDVADLWETIESFIDVAKSYNDWKANVRALYPGADDTRKWSLADMDQLIGERARIGIHNAADLGCYYRDFMAITKNLIAQHRLSTIEQSRAFLQGFQPALLTRLETRLHLKHPDHYADDLYTMAEIHAAATFILHGTSSTPTTAANQAIASMSNTSTMVPPGMIKTKDISMIIESLSRTIATLIQPTTHATHNHAPAPRQQAAVHVHENSGVEQTCHYCGNRGCRVGTCEFAEIDIRDGKCKRNTKGKIVLPNGSFCPRTIPGLTIRDRIYEWHRRNPAAPAAPMMLFEIDDRSTMQTFTLNTSSRIEALERELLQLRKRREVFDGVEILQRKKPTMPAVPKSAEASGSGTSKGVAAPPSTSTSTAPHPTIPAAAPAPSSSSPTQSTSRPTTSAPPAPPVHPFANARDATYAPPNVRNFATPPKPSNDKGKEPAYKTIVPVIQPKLAEEIFQRSMKSPFVMLTPEELLSIAPDVRNKYRDAVTPKRVSTEPVTSAHIVEIGADEVMAVNQLLCSGATLEPGATIVPDPYETYLKHIPHGEHPAEFTIARDSNAIHSIIALVDNKEQIECIVDPGSQIVAMSEEVCLGLNLLFDPTIQLNMQSANGEVDRSLGLI</sequence>
<feature type="region of interest" description="Disordered" evidence="2">
    <location>
        <begin position="58"/>
        <end position="98"/>
    </location>
</feature>
<keyword evidence="1" id="KW-0175">Coiled coil</keyword>
<dbReference type="Proteomes" id="UP000194127">
    <property type="component" value="Unassembled WGS sequence"/>
</dbReference>
<reference evidence="3 4" key="1">
    <citation type="submission" date="2017-04" db="EMBL/GenBank/DDBJ databases">
        <title>Genome Sequence of the Model Brown-Rot Fungus Postia placenta SB12.</title>
        <authorList>
            <consortium name="DOE Joint Genome Institute"/>
            <person name="Gaskell J."/>
            <person name="Kersten P."/>
            <person name="Larrondo L.F."/>
            <person name="Canessa P."/>
            <person name="Martinez D."/>
            <person name="Hibbett D."/>
            <person name="Schmoll M."/>
            <person name="Kubicek C.P."/>
            <person name="Martinez A.T."/>
            <person name="Yadav J."/>
            <person name="Master E."/>
            <person name="Magnuson J.K."/>
            <person name="James T."/>
            <person name="Yaver D."/>
            <person name="Berka R."/>
            <person name="Labutti K."/>
            <person name="Lipzen A."/>
            <person name="Aerts A."/>
            <person name="Barry K."/>
            <person name="Henrissat B."/>
            <person name="Blanchette R."/>
            <person name="Grigoriev I."/>
            <person name="Cullen D."/>
        </authorList>
    </citation>
    <scope>NUCLEOTIDE SEQUENCE [LARGE SCALE GENOMIC DNA]</scope>
    <source>
        <strain evidence="3 4">MAD-698-R-SB12</strain>
    </source>
</reference>
<evidence type="ECO:0000256" key="2">
    <source>
        <dbReference type="SAM" id="MobiDB-lite"/>
    </source>
</evidence>
<dbReference type="GeneID" id="36329245"/>
<feature type="coiled-coil region" evidence="1">
    <location>
        <begin position="685"/>
        <end position="712"/>
    </location>
</feature>
<dbReference type="OrthoDB" id="10298520at2759"/>
<feature type="compositionally biased region" description="Polar residues" evidence="2">
    <location>
        <begin position="83"/>
        <end position="98"/>
    </location>
</feature>
<evidence type="ECO:0000256" key="1">
    <source>
        <dbReference type="SAM" id="Coils"/>
    </source>
</evidence>
<feature type="compositionally biased region" description="Low complexity" evidence="2">
    <location>
        <begin position="741"/>
        <end position="777"/>
    </location>
</feature>
<feature type="region of interest" description="Disordered" evidence="2">
    <location>
        <begin position="720"/>
        <end position="819"/>
    </location>
</feature>
<protein>
    <submittedName>
        <fullName evidence="3">Uncharacterized protein</fullName>
    </submittedName>
</protein>
<dbReference type="STRING" id="670580.A0A1X6NB29"/>